<feature type="domain" description="2TM" evidence="2">
    <location>
        <begin position="12"/>
        <end position="90"/>
    </location>
</feature>
<dbReference type="GO" id="GO:0016301">
    <property type="term" value="F:kinase activity"/>
    <property type="evidence" value="ECO:0007669"/>
    <property type="project" value="UniProtKB-KW"/>
</dbReference>
<protein>
    <submittedName>
        <fullName evidence="3">Histidine kinase</fullName>
    </submittedName>
</protein>
<evidence type="ECO:0000313" key="4">
    <source>
        <dbReference type="Proteomes" id="UP000261828"/>
    </source>
</evidence>
<dbReference type="RefSeq" id="WP_116183064.1">
    <property type="nucleotide sequence ID" value="NZ_QTJX01000001.1"/>
</dbReference>
<evidence type="ECO:0000256" key="1">
    <source>
        <dbReference type="SAM" id="Phobius"/>
    </source>
</evidence>
<keyword evidence="1" id="KW-1133">Transmembrane helix</keyword>
<accession>A0A371JW39</accession>
<comment type="caution">
    <text evidence="3">The sequence shown here is derived from an EMBL/GenBank/DDBJ whole genome shotgun (WGS) entry which is preliminary data.</text>
</comment>
<keyword evidence="3" id="KW-0808">Transferase</keyword>
<reference evidence="3 4" key="1">
    <citation type="submission" date="2018-08" db="EMBL/GenBank/DDBJ databases">
        <title>Muricauda nanhaiensis sp. nov., isolated from seawater of the South China Sea.</title>
        <authorList>
            <person name="Dang Y."/>
        </authorList>
    </citation>
    <scope>NUCLEOTIDE SEQUENCE [LARGE SCALE GENOMIC DNA]</scope>
    <source>
        <strain evidence="3 4">SM1704</strain>
    </source>
</reference>
<gene>
    <name evidence="3" type="ORF">DX873_03145</name>
</gene>
<dbReference type="Pfam" id="PF13239">
    <property type="entry name" value="2TM"/>
    <property type="match status" value="1"/>
</dbReference>
<feature type="transmembrane region" description="Helical" evidence="1">
    <location>
        <begin position="23"/>
        <end position="43"/>
    </location>
</feature>
<feature type="transmembrane region" description="Helical" evidence="1">
    <location>
        <begin position="49"/>
        <end position="77"/>
    </location>
</feature>
<organism evidence="3 4">
    <name type="scientific">Flagellimonas nanhaiensis</name>
    <dbReference type="NCBI Taxonomy" id="2292706"/>
    <lineage>
        <taxon>Bacteria</taxon>
        <taxon>Pseudomonadati</taxon>
        <taxon>Bacteroidota</taxon>
        <taxon>Flavobacteriia</taxon>
        <taxon>Flavobacteriales</taxon>
        <taxon>Flavobacteriaceae</taxon>
        <taxon>Flagellimonas</taxon>
    </lineage>
</organism>
<dbReference type="AlphaFoldDB" id="A0A371JW39"/>
<evidence type="ECO:0000313" key="3">
    <source>
        <dbReference type="EMBL" id="RDY62017.1"/>
    </source>
</evidence>
<keyword evidence="4" id="KW-1185">Reference proteome</keyword>
<name>A0A371JW39_9FLAO</name>
<dbReference type="InterPro" id="IPR025698">
    <property type="entry name" value="2TM_dom"/>
</dbReference>
<dbReference type="OrthoDB" id="8965954at2"/>
<sequence>MENKEKDSRYIRAKERVDELKKFYANLWSYIMVISILALINYWTNGFSYMWFLWAAFGWGIGLVFHAIGTFHLNPFFGKDWEERKIKEFMQEDDKTKKWR</sequence>
<keyword evidence="3" id="KW-0418">Kinase</keyword>
<dbReference type="Proteomes" id="UP000261828">
    <property type="component" value="Unassembled WGS sequence"/>
</dbReference>
<evidence type="ECO:0000259" key="2">
    <source>
        <dbReference type="Pfam" id="PF13239"/>
    </source>
</evidence>
<keyword evidence="1" id="KW-0812">Transmembrane</keyword>
<dbReference type="EMBL" id="QTJX01000001">
    <property type="protein sequence ID" value="RDY62017.1"/>
    <property type="molecule type" value="Genomic_DNA"/>
</dbReference>
<proteinExistence type="predicted"/>
<keyword evidence="1" id="KW-0472">Membrane</keyword>